<evidence type="ECO:0000259" key="2">
    <source>
        <dbReference type="PROSITE" id="PS50994"/>
    </source>
</evidence>
<comment type="caution">
    <text evidence="3">The sequence shown here is derived from an EMBL/GenBank/DDBJ whole genome shotgun (WGS) entry which is preliminary data.</text>
</comment>
<keyword evidence="4" id="KW-1185">Reference proteome</keyword>
<dbReference type="Pfam" id="PF17921">
    <property type="entry name" value="Integrase_H2C2"/>
    <property type="match status" value="1"/>
</dbReference>
<dbReference type="AlphaFoldDB" id="A0A388KXR9"/>
<dbReference type="Pfam" id="PF00665">
    <property type="entry name" value="rve"/>
    <property type="match status" value="1"/>
</dbReference>
<dbReference type="PANTHER" id="PTHR37984:SF15">
    <property type="entry name" value="INTEGRASE CATALYTIC DOMAIN-CONTAINING PROTEIN"/>
    <property type="match status" value="1"/>
</dbReference>
<dbReference type="SUPFAM" id="SSF53098">
    <property type="entry name" value="Ribonuclease H-like"/>
    <property type="match status" value="1"/>
</dbReference>
<dbReference type="EMBL" id="BFEA01000212">
    <property type="protein sequence ID" value="GBG74845.1"/>
    <property type="molecule type" value="Genomic_DNA"/>
</dbReference>
<feature type="compositionally biased region" description="Low complexity" evidence="1">
    <location>
        <begin position="213"/>
        <end position="228"/>
    </location>
</feature>
<proteinExistence type="predicted"/>
<protein>
    <recommendedName>
        <fullName evidence="2">Integrase catalytic domain-containing protein</fullName>
    </recommendedName>
</protein>
<dbReference type="InterPro" id="IPR021109">
    <property type="entry name" value="Peptidase_aspartic_dom_sf"/>
</dbReference>
<dbReference type="InterPro" id="IPR001584">
    <property type="entry name" value="Integrase_cat-core"/>
</dbReference>
<accession>A0A388KXR9</accession>
<dbReference type="InterPro" id="IPR012337">
    <property type="entry name" value="RNaseH-like_sf"/>
</dbReference>
<dbReference type="InterPro" id="IPR036397">
    <property type="entry name" value="RNaseH_sf"/>
</dbReference>
<name>A0A388KXR9_CHABU</name>
<dbReference type="InterPro" id="IPR050951">
    <property type="entry name" value="Retrovirus_Pol_polyprotein"/>
</dbReference>
<reference evidence="3 4" key="1">
    <citation type="journal article" date="2018" name="Cell">
        <title>The Chara Genome: Secondary Complexity and Implications for Plant Terrestrialization.</title>
        <authorList>
            <person name="Nishiyama T."/>
            <person name="Sakayama H."/>
            <person name="Vries J.D."/>
            <person name="Buschmann H."/>
            <person name="Saint-Marcoux D."/>
            <person name="Ullrich K.K."/>
            <person name="Haas F.B."/>
            <person name="Vanderstraeten L."/>
            <person name="Becker D."/>
            <person name="Lang D."/>
            <person name="Vosolsobe S."/>
            <person name="Rombauts S."/>
            <person name="Wilhelmsson P.K.I."/>
            <person name="Janitza P."/>
            <person name="Kern R."/>
            <person name="Heyl A."/>
            <person name="Rumpler F."/>
            <person name="Villalobos L.I.A.C."/>
            <person name="Clay J.M."/>
            <person name="Skokan R."/>
            <person name="Toyoda A."/>
            <person name="Suzuki Y."/>
            <person name="Kagoshima H."/>
            <person name="Schijlen E."/>
            <person name="Tajeshwar N."/>
            <person name="Catarino B."/>
            <person name="Hetherington A.J."/>
            <person name="Saltykova A."/>
            <person name="Bonnot C."/>
            <person name="Breuninger H."/>
            <person name="Symeonidi A."/>
            <person name="Radhakrishnan G.V."/>
            <person name="Van Nieuwerburgh F."/>
            <person name="Deforce D."/>
            <person name="Chang C."/>
            <person name="Karol K.G."/>
            <person name="Hedrich R."/>
            <person name="Ulvskov P."/>
            <person name="Glockner G."/>
            <person name="Delwiche C.F."/>
            <person name="Petrasek J."/>
            <person name="Van de Peer Y."/>
            <person name="Friml J."/>
            <person name="Beilby M."/>
            <person name="Dolan L."/>
            <person name="Kohara Y."/>
            <person name="Sugano S."/>
            <person name="Fujiyama A."/>
            <person name="Delaux P.-M."/>
            <person name="Quint M."/>
            <person name="TheiBen G."/>
            <person name="Hagemann M."/>
            <person name="Harholt J."/>
            <person name="Dunand C."/>
            <person name="Zachgo S."/>
            <person name="Langdale J."/>
            <person name="Maumus F."/>
            <person name="Straeten D.V.D."/>
            <person name="Gould S.B."/>
            <person name="Rensing S.A."/>
        </authorList>
    </citation>
    <scope>NUCLEOTIDE SEQUENCE [LARGE SCALE GENOMIC DNA]</scope>
    <source>
        <strain evidence="3 4">S276</strain>
    </source>
</reference>
<dbReference type="Gene3D" id="2.40.70.10">
    <property type="entry name" value="Acid Proteases"/>
    <property type="match status" value="1"/>
</dbReference>
<feature type="region of interest" description="Disordered" evidence="1">
    <location>
        <begin position="203"/>
        <end position="231"/>
    </location>
</feature>
<dbReference type="Proteomes" id="UP000265515">
    <property type="component" value="Unassembled WGS sequence"/>
</dbReference>
<feature type="domain" description="Integrase catalytic" evidence="2">
    <location>
        <begin position="615"/>
        <end position="701"/>
    </location>
</feature>
<organism evidence="3 4">
    <name type="scientific">Chara braunii</name>
    <name type="common">Braun's stonewort</name>
    <dbReference type="NCBI Taxonomy" id="69332"/>
    <lineage>
        <taxon>Eukaryota</taxon>
        <taxon>Viridiplantae</taxon>
        <taxon>Streptophyta</taxon>
        <taxon>Charophyceae</taxon>
        <taxon>Charales</taxon>
        <taxon>Characeae</taxon>
        <taxon>Chara</taxon>
    </lineage>
</organism>
<dbReference type="Gene3D" id="1.10.340.70">
    <property type="match status" value="1"/>
</dbReference>
<dbReference type="Gene3D" id="3.30.420.10">
    <property type="entry name" value="Ribonuclease H-like superfamily/Ribonuclease H"/>
    <property type="match status" value="1"/>
</dbReference>
<dbReference type="Gramene" id="GBG74845">
    <property type="protein sequence ID" value="GBG74845"/>
    <property type="gene ID" value="CBR_g19357"/>
</dbReference>
<evidence type="ECO:0000313" key="3">
    <source>
        <dbReference type="EMBL" id="GBG74845.1"/>
    </source>
</evidence>
<sequence length="701" mass="78808">MGDTYGTRGISAKAPRAELKNALFESGARIAAWRQLSRILRGKVVHIDVGLTCQLIPERQRKTSQGLQQEASASSTGVLCVKPNDHLSNIVSVNDMEILVDVMRRPGSLKLFSPKSLAMYHLSGFGDCDNSGDYDSGDFNMDLNSPGFPFNTEKAFWERQRPGLRPAAQSPLPLTAMSGPFPVQAGTQPSGTSAAGAQTVASTSFGPAAGATPQPQQFVPPQGQQQSPWYPKTPMKPPLAFSSEKKDEELNTWLRTVPMWVRAKRTMQEEEVIILASYLEGKAAKWLDGIVAKVGFRRRMADWGKTLTLEEFLDMVEARWHNLQHAQTATDAMLKLDQRRYKSVRELTSTVENLIVVPGIRYDDQVLLTMFLRCLHENLRTLLASEARLEYHSFDTFSRKALDLEATLGSVQPTLVDGRKKKSPQEWKKKGSRLMMVERIGSRQVLIKKCGGTGECVVLASTVERMVVSDYVKDVVCTLSYGGGELNHKIPFLVSDDLPFDMLLGMYYLEVAKPQFDWDKKVLKHELPDWRTVRLAKLGLKDVPSWENLCSLFLGECHDATGHFFYKKTSANLVQRFWCPGMLDDAKKYVQTCQVCQRDKPRTQAPLGLLKPLPILAGPGQSVSMDFMDTLVTSRSGKRHIFVIIDRFTKYTRLIAMPETTRTEHVIKLFMDNWVRDFGLPKSIVSDRDVRFTSRALEEDC</sequence>
<evidence type="ECO:0000313" key="4">
    <source>
        <dbReference type="Proteomes" id="UP000265515"/>
    </source>
</evidence>
<dbReference type="GO" id="GO:0015074">
    <property type="term" value="P:DNA integration"/>
    <property type="evidence" value="ECO:0007669"/>
    <property type="project" value="InterPro"/>
</dbReference>
<dbReference type="GO" id="GO:0003676">
    <property type="term" value="F:nucleic acid binding"/>
    <property type="evidence" value="ECO:0007669"/>
    <property type="project" value="InterPro"/>
</dbReference>
<dbReference type="PROSITE" id="PS50994">
    <property type="entry name" value="INTEGRASE"/>
    <property type="match status" value="1"/>
</dbReference>
<evidence type="ECO:0000256" key="1">
    <source>
        <dbReference type="SAM" id="MobiDB-lite"/>
    </source>
</evidence>
<gene>
    <name evidence="3" type="ORF">CBR_g19357</name>
</gene>
<dbReference type="InterPro" id="IPR041588">
    <property type="entry name" value="Integrase_H2C2"/>
</dbReference>
<dbReference type="PANTHER" id="PTHR37984">
    <property type="entry name" value="PROTEIN CBG26694"/>
    <property type="match status" value="1"/>
</dbReference>